<gene>
    <name evidence="1" type="ORF">BJ970_003592</name>
</gene>
<sequence length="76" mass="8352">MRRVSFLWGGGATASGHGAWCTHISCDRTQEQAVEPAEAPVPDDELAAAHQPRITRRIGQRHHRATALRNFAAPVR</sequence>
<comment type="caution">
    <text evidence="1">The sequence shown here is derived from an EMBL/GenBank/DDBJ whole genome shotgun (WGS) entry which is preliminary data.</text>
</comment>
<dbReference type="EMBL" id="JACHIW010000001">
    <property type="protein sequence ID" value="MBB5156058.1"/>
    <property type="molecule type" value="Genomic_DNA"/>
</dbReference>
<dbReference type="AlphaFoldDB" id="A0A840QBN5"/>
<reference evidence="1 2" key="1">
    <citation type="submission" date="2020-08" db="EMBL/GenBank/DDBJ databases">
        <title>Sequencing the genomes of 1000 actinobacteria strains.</title>
        <authorList>
            <person name="Klenk H.-P."/>
        </authorList>
    </citation>
    <scope>NUCLEOTIDE SEQUENCE [LARGE SCALE GENOMIC DNA]</scope>
    <source>
        <strain evidence="1 2">DSM 45584</strain>
    </source>
</reference>
<dbReference type="Proteomes" id="UP000584374">
    <property type="component" value="Unassembled WGS sequence"/>
</dbReference>
<protein>
    <submittedName>
        <fullName evidence="1">Uncharacterized protein</fullName>
    </submittedName>
</protein>
<evidence type="ECO:0000313" key="2">
    <source>
        <dbReference type="Proteomes" id="UP000584374"/>
    </source>
</evidence>
<organism evidence="1 2">
    <name type="scientific">Saccharopolyspora phatthalungensis</name>
    <dbReference type="NCBI Taxonomy" id="664693"/>
    <lineage>
        <taxon>Bacteria</taxon>
        <taxon>Bacillati</taxon>
        <taxon>Actinomycetota</taxon>
        <taxon>Actinomycetes</taxon>
        <taxon>Pseudonocardiales</taxon>
        <taxon>Pseudonocardiaceae</taxon>
        <taxon>Saccharopolyspora</taxon>
    </lineage>
</organism>
<proteinExistence type="predicted"/>
<dbReference type="RefSeq" id="WP_184727266.1">
    <property type="nucleotide sequence ID" value="NZ_JACHIW010000001.1"/>
</dbReference>
<evidence type="ECO:0000313" key="1">
    <source>
        <dbReference type="EMBL" id="MBB5156058.1"/>
    </source>
</evidence>
<keyword evidence="2" id="KW-1185">Reference proteome</keyword>
<accession>A0A840QBN5</accession>
<name>A0A840QBN5_9PSEU</name>